<keyword evidence="1" id="KW-0472">Membrane</keyword>
<accession>A0A2T2WJK7</accession>
<protein>
    <recommendedName>
        <fullName evidence="4">Vitamin K epoxide reductase domain-containing protein</fullName>
    </recommendedName>
</protein>
<sequence length="280" mass="29109">MARPSKAYWLAISLMMGLAAYLTWAHWAAMPVVCPATGLVDCAAVLTGPGSLVLGLPLAAWGGLWAVGGWLWPFYAPRLRGIWMLMGGMGLVWAWVHEGLDRHLCLWCSGMQLGAFVALAALVPWPGLVARFRRGWHTMPRRAWLWGGMAGLVSVASIVGYQIWLGTDTWRVVGLLALLWSIASAWLTALVGSRSVWRRGAAGAVGLAAPVTLAAGLGTTACAASVCAGGLSTAAAAGSAGFGGVLVGLFGVFAPMALQGLIGMFGLGVAAVWTLRRGGP</sequence>
<dbReference type="InterPro" id="IPR038354">
    <property type="entry name" value="VKOR_sf"/>
</dbReference>
<gene>
    <name evidence="2" type="ORF">C7B45_06740</name>
</gene>
<feature type="transmembrane region" description="Helical" evidence="1">
    <location>
        <begin position="204"/>
        <end position="226"/>
    </location>
</feature>
<evidence type="ECO:0000313" key="3">
    <source>
        <dbReference type="Proteomes" id="UP000241848"/>
    </source>
</evidence>
<feature type="transmembrane region" description="Helical" evidence="1">
    <location>
        <begin position="170"/>
        <end position="192"/>
    </location>
</feature>
<dbReference type="AlphaFoldDB" id="A0A2T2WJK7"/>
<evidence type="ECO:0000256" key="1">
    <source>
        <dbReference type="SAM" id="Phobius"/>
    </source>
</evidence>
<evidence type="ECO:0008006" key="4">
    <source>
        <dbReference type="Google" id="ProtNLM"/>
    </source>
</evidence>
<keyword evidence="1" id="KW-1133">Transmembrane helix</keyword>
<dbReference type="Proteomes" id="UP000241848">
    <property type="component" value="Unassembled WGS sequence"/>
</dbReference>
<evidence type="ECO:0000313" key="2">
    <source>
        <dbReference type="EMBL" id="PSR22410.1"/>
    </source>
</evidence>
<reference evidence="2 3" key="1">
    <citation type="journal article" date="2014" name="BMC Genomics">
        <title>Comparison of environmental and isolate Sulfobacillus genomes reveals diverse carbon, sulfur, nitrogen, and hydrogen metabolisms.</title>
        <authorList>
            <person name="Justice N.B."/>
            <person name="Norman A."/>
            <person name="Brown C.T."/>
            <person name="Singh A."/>
            <person name="Thomas B.C."/>
            <person name="Banfield J.F."/>
        </authorList>
    </citation>
    <scope>NUCLEOTIDE SEQUENCE [LARGE SCALE GENOMIC DNA]</scope>
    <source>
        <strain evidence="2">AMDSBA3</strain>
    </source>
</reference>
<feature type="transmembrane region" description="Helical" evidence="1">
    <location>
        <begin position="111"/>
        <end position="132"/>
    </location>
</feature>
<feature type="transmembrane region" description="Helical" evidence="1">
    <location>
        <begin position="7"/>
        <end position="29"/>
    </location>
</feature>
<comment type="caution">
    <text evidence="2">The sequence shown here is derived from an EMBL/GenBank/DDBJ whole genome shotgun (WGS) entry which is preliminary data.</text>
</comment>
<dbReference type="Gene3D" id="1.20.1440.130">
    <property type="entry name" value="VKOR domain"/>
    <property type="match status" value="1"/>
</dbReference>
<name>A0A2T2WJK7_9FIRM</name>
<proteinExistence type="predicted"/>
<feature type="transmembrane region" description="Helical" evidence="1">
    <location>
        <begin position="79"/>
        <end position="96"/>
    </location>
</feature>
<feature type="transmembrane region" description="Helical" evidence="1">
    <location>
        <begin position="246"/>
        <end position="275"/>
    </location>
</feature>
<dbReference type="EMBL" id="PXYV01000017">
    <property type="protein sequence ID" value="PSR22410.1"/>
    <property type="molecule type" value="Genomic_DNA"/>
</dbReference>
<feature type="transmembrane region" description="Helical" evidence="1">
    <location>
        <begin position="144"/>
        <end position="164"/>
    </location>
</feature>
<keyword evidence="1" id="KW-0812">Transmembrane</keyword>
<feature type="transmembrane region" description="Helical" evidence="1">
    <location>
        <begin position="49"/>
        <end position="72"/>
    </location>
</feature>
<organism evidence="2 3">
    <name type="scientific">Sulfobacillus acidophilus</name>
    <dbReference type="NCBI Taxonomy" id="53633"/>
    <lineage>
        <taxon>Bacteria</taxon>
        <taxon>Bacillati</taxon>
        <taxon>Bacillota</taxon>
        <taxon>Clostridia</taxon>
        <taxon>Eubacteriales</taxon>
        <taxon>Clostridiales Family XVII. Incertae Sedis</taxon>
        <taxon>Sulfobacillus</taxon>
    </lineage>
</organism>